<evidence type="ECO:0000256" key="1">
    <source>
        <dbReference type="SAM" id="Phobius"/>
    </source>
</evidence>
<keyword evidence="3" id="KW-1185">Reference proteome</keyword>
<reference evidence="3" key="1">
    <citation type="submission" date="2016-10" db="EMBL/GenBank/DDBJ databases">
        <authorList>
            <person name="Varghese N."/>
            <person name="Submissions S."/>
        </authorList>
    </citation>
    <scope>NUCLEOTIDE SEQUENCE [LARGE SCALE GENOMIC DNA]</scope>
    <source>
        <strain evidence="3">DSM 11526</strain>
    </source>
</reference>
<evidence type="ECO:0000313" key="2">
    <source>
        <dbReference type="EMBL" id="SEA91617.1"/>
    </source>
</evidence>
<dbReference type="STRING" id="1122198.SAMN02745729_11015"/>
<dbReference type="AlphaFoldDB" id="A0A1H4F3Y2"/>
<keyword evidence="1" id="KW-1133">Transmembrane helix</keyword>
<proteinExistence type="predicted"/>
<keyword evidence="1" id="KW-0812">Transmembrane</keyword>
<dbReference type="OrthoDB" id="7595812at2"/>
<dbReference type="EMBL" id="FNRJ01000010">
    <property type="protein sequence ID" value="SEA91617.1"/>
    <property type="molecule type" value="Genomic_DNA"/>
</dbReference>
<organism evidence="2 3">
    <name type="scientific">Marinobacterium iners DSM 11526</name>
    <dbReference type="NCBI Taxonomy" id="1122198"/>
    <lineage>
        <taxon>Bacteria</taxon>
        <taxon>Pseudomonadati</taxon>
        <taxon>Pseudomonadota</taxon>
        <taxon>Gammaproteobacteria</taxon>
        <taxon>Oceanospirillales</taxon>
        <taxon>Oceanospirillaceae</taxon>
        <taxon>Marinobacterium</taxon>
    </lineage>
</organism>
<evidence type="ECO:0000313" key="3">
    <source>
        <dbReference type="Proteomes" id="UP000242469"/>
    </source>
</evidence>
<accession>A0A1H4F3Y2</accession>
<dbReference type="Proteomes" id="UP000242469">
    <property type="component" value="Unassembled WGS sequence"/>
</dbReference>
<protein>
    <submittedName>
        <fullName evidence="2">Uncharacterized protein</fullName>
    </submittedName>
</protein>
<name>A0A1H4F3Y2_9GAMM</name>
<keyword evidence="1" id="KW-0472">Membrane</keyword>
<dbReference type="RefSeq" id="WP_091826918.1">
    <property type="nucleotide sequence ID" value="NZ_FNRJ01000010.1"/>
</dbReference>
<sequence>MIYIMLLTVFVALLAILALVVYAFNKLPRSYFFFLFFTLITSLIVALKIYERNFKLSVVPDALQVSSIAYSKEESWGFGPGGNEAGIRVYPLSEKISNQIKERGIDYFETLPANENQKNRRWRGIYDSWSETPVKEEKYWKYDEGGRLDVYDYICRYGFCINIDEDVLRQATDIINSEGSYYAYGRIGLIVISPRENIVLYVYNG</sequence>
<gene>
    <name evidence="2" type="ORF">SAMN02745729_11015</name>
</gene>
<feature type="transmembrane region" description="Helical" evidence="1">
    <location>
        <begin position="33"/>
        <end position="50"/>
    </location>
</feature>